<comment type="caution">
    <text evidence="6">The sequence shown here is derived from an EMBL/GenBank/DDBJ whole genome shotgun (WGS) entry which is preliminary data.</text>
</comment>
<keyword evidence="3 4" id="KW-0472">Membrane</keyword>
<keyword evidence="4" id="KW-1133">Transmembrane helix</keyword>
<evidence type="ECO:0000256" key="4">
    <source>
        <dbReference type="SAM" id="Phobius"/>
    </source>
</evidence>
<organism evidence="6 7">
    <name type="scientific">Notoacmeibacter marinus</name>
    <dbReference type="NCBI Taxonomy" id="1876515"/>
    <lineage>
        <taxon>Bacteria</taxon>
        <taxon>Pseudomonadati</taxon>
        <taxon>Pseudomonadota</taxon>
        <taxon>Alphaproteobacteria</taxon>
        <taxon>Hyphomicrobiales</taxon>
        <taxon>Notoacmeibacteraceae</taxon>
        <taxon>Notoacmeibacter</taxon>
    </lineage>
</organism>
<evidence type="ECO:0000313" key="6">
    <source>
        <dbReference type="EMBL" id="OXT02795.1"/>
    </source>
</evidence>
<feature type="transmembrane region" description="Helical" evidence="4">
    <location>
        <begin position="490"/>
        <end position="517"/>
    </location>
</feature>
<keyword evidence="4" id="KW-0812">Transmembrane</keyword>
<keyword evidence="2" id="KW-1003">Cell membrane</keyword>
<gene>
    <name evidence="6" type="ORF">B7H23_07990</name>
</gene>
<dbReference type="GO" id="GO:0005886">
    <property type="term" value="C:plasma membrane"/>
    <property type="evidence" value="ECO:0007669"/>
    <property type="project" value="UniProtKB-SubCell"/>
</dbReference>
<evidence type="ECO:0000256" key="3">
    <source>
        <dbReference type="ARBA" id="ARBA00023136"/>
    </source>
</evidence>
<feature type="transmembrane region" description="Helical" evidence="4">
    <location>
        <begin position="441"/>
        <end position="458"/>
    </location>
</feature>
<sequence length="705" mass="77529">MERRLRTLFREVLRAFIIVVAMAAPQVAAAAFTADEASRFIEPPYSLGEEFAEGSWELVNLDGRVAGYGFASVPRAPLPGFSGVPINLFVQVTAEGRFIDVDLIEHNEPIFVSGLGETPFREFVSQYKGHSITDTLVVGVPYGASSEGSSLVYLDGVTKATASVRIAHESILGAAFSVAREKMQGVGTSSAARPDLTYEEDLTWDDLVKQGLASRRIVTNAELQQAYAGTIWEDDDPEAVGDPDGVYLDLWVVDIGPPAIAKAVLASSTLRELQNFREVSEHDEPILLIEAGRHGLIGDAFVRNTSPDLIAAEQGGLPIALRDADFLIDLKPDVPSGTALVLRTDRRLGFNPIDEWTLSVRAIREHGSFQPEIGTIDFTIPHQTDERFFVVDRPPDPPPVWLQAVQNRSTDLAALGVGLAGLFILLGPNMRAFAGHRHFPTFRLVVLAVMTGFVGWWGQGQLSVATPLGVTRAVAEQKSLAFLLYDPFSLLIWLATIVAFFFWGRAVFCGWLCPFGAMQEFTAKLARLLRLPEIDVPDRYDRILSKLKYVVLAIMVGAALFAPGLNDRLIEIEPFKTAVTTYFVREWYYVAYAVGLLILSMFVFKGFCRYLCPLGAVMAIGGMLRMRKWIDRRVECGTPCQLCKVKCSYNAIAKDGRIEYDECFGCLDCVAIHDDAERCVPLVLAAKGRKRTLKPSSATEPVPAA</sequence>
<dbReference type="PANTHER" id="PTHR30224">
    <property type="entry name" value="ELECTRON TRANSPORT PROTEIN"/>
    <property type="match status" value="1"/>
</dbReference>
<dbReference type="AlphaFoldDB" id="A0A231V3N5"/>
<dbReference type="SUPFAM" id="SSF54862">
    <property type="entry name" value="4Fe-4S ferredoxins"/>
    <property type="match status" value="1"/>
</dbReference>
<dbReference type="Pfam" id="PF12801">
    <property type="entry name" value="Fer4_5"/>
    <property type="match status" value="2"/>
</dbReference>
<dbReference type="Proteomes" id="UP000215405">
    <property type="component" value="Unassembled WGS sequence"/>
</dbReference>
<dbReference type="RefSeq" id="WP_206608866.1">
    <property type="nucleotide sequence ID" value="NZ_NBYO01000001.1"/>
</dbReference>
<dbReference type="InterPro" id="IPR052378">
    <property type="entry name" value="NosR_regulator"/>
</dbReference>
<evidence type="ECO:0000259" key="5">
    <source>
        <dbReference type="SMART" id="SM00900"/>
    </source>
</evidence>
<proteinExistence type="predicted"/>
<dbReference type="EMBL" id="NBYO01000001">
    <property type="protein sequence ID" value="OXT02795.1"/>
    <property type="molecule type" value="Genomic_DNA"/>
</dbReference>
<keyword evidence="7" id="KW-1185">Reference proteome</keyword>
<dbReference type="SMART" id="SM00900">
    <property type="entry name" value="FMN_bind"/>
    <property type="match status" value="1"/>
</dbReference>
<feature type="transmembrane region" description="Helical" evidence="4">
    <location>
        <begin position="586"/>
        <end position="604"/>
    </location>
</feature>
<dbReference type="GO" id="GO:0010181">
    <property type="term" value="F:FMN binding"/>
    <property type="evidence" value="ECO:0007669"/>
    <property type="project" value="InterPro"/>
</dbReference>
<evidence type="ECO:0000313" key="7">
    <source>
        <dbReference type="Proteomes" id="UP000215405"/>
    </source>
</evidence>
<comment type="subcellular location">
    <subcellularLocation>
        <location evidence="1">Cell membrane</location>
    </subcellularLocation>
</comment>
<evidence type="ECO:0000256" key="1">
    <source>
        <dbReference type="ARBA" id="ARBA00004236"/>
    </source>
</evidence>
<name>A0A231V3N5_9HYPH</name>
<protein>
    <recommendedName>
        <fullName evidence="5">FMN-binding domain-containing protein</fullName>
    </recommendedName>
</protein>
<feature type="domain" description="FMN-binding" evidence="5">
    <location>
        <begin position="80"/>
        <end position="178"/>
    </location>
</feature>
<accession>A0A231V3N5</accession>
<reference evidence="7" key="1">
    <citation type="journal article" date="2017" name="Int. J. Syst. Evol. Microbiol.">
        <title>Notoacmeibacter marinus gen. nov., sp. nov., isolated from the gut of a limpet and proposal of Notoacmeibacteraceae fam. nov. in the order Rhizobiales of the class Alphaproteobacteria.</title>
        <authorList>
            <person name="Huang Z."/>
            <person name="Guo F."/>
            <person name="Lai Q."/>
        </authorList>
    </citation>
    <scope>NUCLEOTIDE SEQUENCE [LARGE SCALE GENOMIC DNA]</scope>
    <source>
        <strain evidence="7">XMTR2A4</strain>
    </source>
</reference>
<dbReference type="InterPro" id="IPR007329">
    <property type="entry name" value="FMN-bd"/>
</dbReference>
<feature type="transmembrane region" description="Helical" evidence="4">
    <location>
        <begin position="412"/>
        <end position="429"/>
    </location>
</feature>
<dbReference type="PANTHER" id="PTHR30224:SF4">
    <property type="entry name" value="ELECTRON TRANSPORT PROTEIN YCCM-RELATED"/>
    <property type="match status" value="1"/>
</dbReference>
<feature type="transmembrane region" description="Helical" evidence="4">
    <location>
        <begin position="549"/>
        <end position="566"/>
    </location>
</feature>
<feature type="transmembrane region" description="Helical" evidence="4">
    <location>
        <begin position="12"/>
        <end position="34"/>
    </location>
</feature>
<dbReference type="InterPro" id="IPR017896">
    <property type="entry name" value="4Fe4S_Fe-S-bd"/>
</dbReference>
<evidence type="ECO:0000256" key="2">
    <source>
        <dbReference type="ARBA" id="ARBA00022475"/>
    </source>
</evidence>